<accession>A0A4Z1HAK8</accession>
<proteinExistence type="predicted"/>
<name>A0A4Z1HAK8_9HELO</name>
<dbReference type="AlphaFoldDB" id="A0A4Z1HAK8"/>
<dbReference type="EMBL" id="PQXN01000503">
    <property type="protein sequence ID" value="TGO44512.1"/>
    <property type="molecule type" value="Genomic_DNA"/>
</dbReference>
<evidence type="ECO:0000313" key="2">
    <source>
        <dbReference type="Proteomes" id="UP000297527"/>
    </source>
</evidence>
<keyword evidence="2" id="KW-1185">Reference proteome</keyword>
<dbReference type="Proteomes" id="UP000297527">
    <property type="component" value="Unassembled WGS sequence"/>
</dbReference>
<protein>
    <submittedName>
        <fullName evidence="1">Uncharacterized protein</fullName>
    </submittedName>
</protein>
<reference evidence="1 2" key="1">
    <citation type="submission" date="2017-12" db="EMBL/GenBank/DDBJ databases">
        <title>Comparative genomics of Botrytis spp.</title>
        <authorList>
            <person name="Valero-Jimenez C.A."/>
            <person name="Tapia P."/>
            <person name="Veloso J."/>
            <person name="Silva-Moreno E."/>
            <person name="Staats M."/>
            <person name="Valdes J.H."/>
            <person name="Van Kan J.A.L."/>
        </authorList>
    </citation>
    <scope>NUCLEOTIDE SEQUENCE [LARGE SCALE GENOMIC DNA]</scope>
    <source>
        <strain evidence="1 2">MUCL11595</strain>
    </source>
</reference>
<evidence type="ECO:0000313" key="1">
    <source>
        <dbReference type="EMBL" id="TGO44512.1"/>
    </source>
</evidence>
<sequence>MSYMYKSIEDLALAIKDQDLPGFHIIDTVTIWLSWELRMHGTQFQEAMAQLRYSESILKTAWSPHGLCMRSFKSDYKRWGAIFQITFYEMIPANEYRRSIWKTGAFRNDYVRNCERVLNGVQNNRLVLRRSCVTIVGIINCLHKWSPENWTMLLLTPSTTKIYIDIYGDGGQAVDREFIVIFLGIIDSSTRAVFEELLSESENLLEPQLHDLLLVDDSKYSKSKKYFWTLNILKEIESDIAAVISQLEGFMDFSEHSPLKKQFPLLDGRISTERETIVKKKLGALKEDLNRIERRFRDQRENVTPSSWRIPQYLGAGLVQSWLTYGSYEKVIRALSQEEGGTDGAECLI</sequence>
<organism evidence="1 2">
    <name type="scientific">Botryotinia convoluta</name>
    <dbReference type="NCBI Taxonomy" id="54673"/>
    <lineage>
        <taxon>Eukaryota</taxon>
        <taxon>Fungi</taxon>
        <taxon>Dikarya</taxon>
        <taxon>Ascomycota</taxon>
        <taxon>Pezizomycotina</taxon>
        <taxon>Leotiomycetes</taxon>
        <taxon>Helotiales</taxon>
        <taxon>Sclerotiniaceae</taxon>
        <taxon>Botryotinia</taxon>
    </lineage>
</organism>
<gene>
    <name evidence="1" type="ORF">BCON_0505g00050</name>
</gene>
<comment type="caution">
    <text evidence="1">The sequence shown here is derived from an EMBL/GenBank/DDBJ whole genome shotgun (WGS) entry which is preliminary data.</text>
</comment>
<dbReference type="OrthoDB" id="426293at2759"/>